<accession>A0AAE0VKE3</accession>
<organism evidence="1 2">
    <name type="scientific">Potamilus streckersoni</name>
    <dbReference type="NCBI Taxonomy" id="2493646"/>
    <lineage>
        <taxon>Eukaryota</taxon>
        <taxon>Metazoa</taxon>
        <taxon>Spiralia</taxon>
        <taxon>Lophotrochozoa</taxon>
        <taxon>Mollusca</taxon>
        <taxon>Bivalvia</taxon>
        <taxon>Autobranchia</taxon>
        <taxon>Heteroconchia</taxon>
        <taxon>Palaeoheterodonta</taxon>
        <taxon>Unionida</taxon>
        <taxon>Unionoidea</taxon>
        <taxon>Unionidae</taxon>
        <taxon>Ambleminae</taxon>
        <taxon>Lampsilini</taxon>
        <taxon>Potamilus</taxon>
    </lineage>
</organism>
<proteinExistence type="predicted"/>
<name>A0AAE0VKE3_9BIVA</name>
<reference evidence="1" key="1">
    <citation type="journal article" date="2021" name="Genome Biol. Evol.">
        <title>A High-Quality Reference Genome for a Parasitic Bivalve with Doubly Uniparental Inheritance (Bivalvia: Unionida).</title>
        <authorList>
            <person name="Smith C.H."/>
        </authorList>
    </citation>
    <scope>NUCLEOTIDE SEQUENCE</scope>
    <source>
        <strain evidence="1">CHS0354</strain>
    </source>
</reference>
<evidence type="ECO:0000313" key="2">
    <source>
        <dbReference type="Proteomes" id="UP001195483"/>
    </source>
</evidence>
<reference evidence="1" key="2">
    <citation type="journal article" date="2021" name="Genome Biol. Evol.">
        <title>Developing a high-quality reference genome for a parasitic bivalve with doubly uniparental inheritance (Bivalvia: Unionida).</title>
        <authorList>
            <person name="Smith C.H."/>
        </authorList>
    </citation>
    <scope>NUCLEOTIDE SEQUENCE</scope>
    <source>
        <strain evidence="1">CHS0354</strain>
        <tissue evidence="1">Mantle</tissue>
    </source>
</reference>
<dbReference type="AlphaFoldDB" id="A0AAE0VKE3"/>
<sequence>FTPIPAPFRTIPKSPRMKPPTVSYVETLTHIVWNVSARPHRHQKKLHRKN</sequence>
<keyword evidence="2" id="KW-1185">Reference proteome</keyword>
<dbReference type="EMBL" id="JAEAOA010000367">
    <property type="protein sequence ID" value="KAK3580097.1"/>
    <property type="molecule type" value="Genomic_DNA"/>
</dbReference>
<feature type="non-terminal residue" evidence="1">
    <location>
        <position position="1"/>
    </location>
</feature>
<dbReference type="Proteomes" id="UP001195483">
    <property type="component" value="Unassembled WGS sequence"/>
</dbReference>
<evidence type="ECO:0000313" key="1">
    <source>
        <dbReference type="EMBL" id="KAK3580097.1"/>
    </source>
</evidence>
<comment type="caution">
    <text evidence="1">The sequence shown here is derived from an EMBL/GenBank/DDBJ whole genome shotgun (WGS) entry which is preliminary data.</text>
</comment>
<protein>
    <submittedName>
        <fullName evidence="1">Uncharacterized protein</fullName>
    </submittedName>
</protein>
<gene>
    <name evidence="1" type="ORF">CHS0354_005155</name>
</gene>
<reference evidence="1" key="3">
    <citation type="submission" date="2023-05" db="EMBL/GenBank/DDBJ databases">
        <authorList>
            <person name="Smith C.H."/>
        </authorList>
    </citation>
    <scope>NUCLEOTIDE SEQUENCE</scope>
    <source>
        <strain evidence="1">CHS0354</strain>
        <tissue evidence="1">Mantle</tissue>
    </source>
</reference>